<feature type="compositionally biased region" description="Low complexity" evidence="1">
    <location>
        <begin position="102"/>
        <end position="116"/>
    </location>
</feature>
<proteinExistence type="predicted"/>
<evidence type="ECO:0000256" key="1">
    <source>
        <dbReference type="SAM" id="MobiDB-lite"/>
    </source>
</evidence>
<feature type="region of interest" description="Disordered" evidence="1">
    <location>
        <begin position="278"/>
        <end position="310"/>
    </location>
</feature>
<gene>
    <name evidence="2" type="ORF">PCOR1329_LOCUS2923</name>
</gene>
<evidence type="ECO:0000313" key="2">
    <source>
        <dbReference type="EMBL" id="CAK0792275.1"/>
    </source>
</evidence>
<dbReference type="Proteomes" id="UP001189429">
    <property type="component" value="Unassembled WGS sequence"/>
</dbReference>
<organism evidence="2 3">
    <name type="scientific">Prorocentrum cordatum</name>
    <dbReference type="NCBI Taxonomy" id="2364126"/>
    <lineage>
        <taxon>Eukaryota</taxon>
        <taxon>Sar</taxon>
        <taxon>Alveolata</taxon>
        <taxon>Dinophyceae</taxon>
        <taxon>Prorocentrales</taxon>
        <taxon>Prorocentraceae</taxon>
        <taxon>Prorocentrum</taxon>
    </lineage>
</organism>
<accession>A0ABN9PJE2</accession>
<sequence>SLFGSSGLASGGCGSRAGFRGRAVTPARPCRRARRRAGPMPQRPRPALPRRAWTSCPLLLLAAARAAGRSPLGAAWAAAAPWPRSWPASAAPACGGGPPPSARRGAAAGPSAAPRGPRSPRRAGGLGGSGGAELVEAAGGPPLSSAGLRERRGLRLPLPERVALRRRRCGGAPAAPEVVVEASFQAWGRAARPCGSAWARAASWSCWRRSAEAAAAGRPPAAGRIRWPSVQSPAAVPRTSGAPAASKSTARCPGAVLATGGARPSGLAGVEVEPAVAAPGLARRPPRHDAARRGARGRPGRRGPEEPAPAVLRRRPGAVAYNGVGGVSLEGYPRDYDGVNVSFTVWSCAGATGSCSVLEDAEDPGALVCEFGPQVILLAWRSVHVPK</sequence>
<feature type="region of interest" description="Disordered" evidence="1">
    <location>
        <begin position="88"/>
        <end position="151"/>
    </location>
</feature>
<feature type="compositionally biased region" description="Low complexity" evidence="1">
    <location>
        <begin position="16"/>
        <end position="28"/>
    </location>
</feature>
<evidence type="ECO:0000313" key="3">
    <source>
        <dbReference type="Proteomes" id="UP001189429"/>
    </source>
</evidence>
<feature type="region of interest" description="Disordered" evidence="1">
    <location>
        <begin position="1"/>
        <end position="49"/>
    </location>
</feature>
<feature type="non-terminal residue" evidence="2">
    <location>
        <position position="1"/>
    </location>
</feature>
<dbReference type="EMBL" id="CAUYUJ010000742">
    <property type="protein sequence ID" value="CAK0792275.1"/>
    <property type="molecule type" value="Genomic_DNA"/>
</dbReference>
<keyword evidence="3" id="KW-1185">Reference proteome</keyword>
<feature type="region of interest" description="Disordered" evidence="1">
    <location>
        <begin position="217"/>
        <end position="251"/>
    </location>
</feature>
<comment type="caution">
    <text evidence="2">The sequence shown here is derived from an EMBL/GenBank/DDBJ whole genome shotgun (WGS) entry which is preliminary data.</text>
</comment>
<reference evidence="2" key="1">
    <citation type="submission" date="2023-10" db="EMBL/GenBank/DDBJ databases">
        <authorList>
            <person name="Chen Y."/>
            <person name="Shah S."/>
            <person name="Dougan E. K."/>
            <person name="Thang M."/>
            <person name="Chan C."/>
        </authorList>
    </citation>
    <scope>NUCLEOTIDE SEQUENCE [LARGE SCALE GENOMIC DNA]</scope>
</reference>
<name>A0ABN9PJE2_9DINO</name>
<feature type="compositionally biased region" description="Low complexity" evidence="1">
    <location>
        <begin position="217"/>
        <end position="228"/>
    </location>
</feature>
<feature type="compositionally biased region" description="Low complexity" evidence="1">
    <location>
        <begin position="132"/>
        <end position="142"/>
    </location>
</feature>
<protein>
    <submittedName>
        <fullName evidence="2">Uncharacterized protein</fullName>
    </submittedName>
</protein>